<name>A0A4R0P2C6_9SPHI</name>
<evidence type="ECO:0000259" key="1">
    <source>
        <dbReference type="Pfam" id="PF00534"/>
    </source>
</evidence>
<dbReference type="InterPro" id="IPR028098">
    <property type="entry name" value="Glyco_trans_4-like_N"/>
</dbReference>
<evidence type="ECO:0000313" key="3">
    <source>
        <dbReference type="EMBL" id="TCD07712.1"/>
    </source>
</evidence>
<sequence>MQAFGHAQDIDAEIRGKDSLMMKIIHITASYKPAYIYGGPIQSVGKLCEALVSSDVLKLEVLTTTANGQTELDVEPGKQILIEGVPVSYLKRWTKDHSHFSPGLLWKLTKVIHDANADDVIVHIHAWWNLVSILSCLIARWHGVKIILSPRGMLTSYTQHNRNSLAKRILHTIIGKSLLRYCHVHATSEQEKRNILNIVQPKSITVIPNLVNYPLNNQELKHSERDPTFKMIFLSRIEKKKGLESLFSSLKITGIPWQLTIAGSGKKSYVNSLKLSAVKMDISEHIQWVGQVTDRDKFDLMATHDLLVLTSQNENFANVIIESLSVGTAVLISDQVGLADYVEEKDLGWVSSLSAGDISLKLMDAWKDKIKRKRIRSDAPEIISNDFSDEALADRYIRLYHSLKDKASNE</sequence>
<dbReference type="RefSeq" id="WP_131559979.1">
    <property type="nucleotide sequence ID" value="NZ_SJSN01000010.1"/>
</dbReference>
<dbReference type="GO" id="GO:0016757">
    <property type="term" value="F:glycosyltransferase activity"/>
    <property type="evidence" value="ECO:0007669"/>
    <property type="project" value="InterPro"/>
</dbReference>
<gene>
    <name evidence="3" type="ORF">EZ449_14360</name>
</gene>
<reference evidence="3 4" key="1">
    <citation type="submission" date="2019-02" db="EMBL/GenBank/DDBJ databases">
        <title>Pedobacter sp. RP-3-11 sp. nov., isolated from Arctic soil.</title>
        <authorList>
            <person name="Dahal R.H."/>
        </authorList>
    </citation>
    <scope>NUCLEOTIDE SEQUENCE [LARGE SCALE GENOMIC DNA]</scope>
    <source>
        <strain evidence="3 4">RP-3-11</strain>
    </source>
</reference>
<comment type="caution">
    <text evidence="3">The sequence shown here is derived from an EMBL/GenBank/DDBJ whole genome shotgun (WGS) entry which is preliminary data.</text>
</comment>
<dbReference type="OrthoDB" id="9790710at2"/>
<dbReference type="EMBL" id="SJSN01000010">
    <property type="protein sequence ID" value="TCD07712.1"/>
    <property type="molecule type" value="Genomic_DNA"/>
</dbReference>
<organism evidence="3 4">
    <name type="scientific">Pedobacter frigidisoli</name>
    <dbReference type="NCBI Taxonomy" id="2530455"/>
    <lineage>
        <taxon>Bacteria</taxon>
        <taxon>Pseudomonadati</taxon>
        <taxon>Bacteroidota</taxon>
        <taxon>Sphingobacteriia</taxon>
        <taxon>Sphingobacteriales</taxon>
        <taxon>Sphingobacteriaceae</taxon>
        <taxon>Pedobacter</taxon>
    </lineage>
</organism>
<evidence type="ECO:0000313" key="4">
    <source>
        <dbReference type="Proteomes" id="UP000291485"/>
    </source>
</evidence>
<dbReference type="Pfam" id="PF00534">
    <property type="entry name" value="Glycos_transf_1"/>
    <property type="match status" value="1"/>
</dbReference>
<dbReference type="Pfam" id="PF13579">
    <property type="entry name" value="Glyco_trans_4_4"/>
    <property type="match status" value="1"/>
</dbReference>
<dbReference type="SUPFAM" id="SSF53756">
    <property type="entry name" value="UDP-Glycosyltransferase/glycogen phosphorylase"/>
    <property type="match status" value="1"/>
</dbReference>
<dbReference type="Gene3D" id="3.40.50.2000">
    <property type="entry name" value="Glycogen Phosphorylase B"/>
    <property type="match status" value="2"/>
</dbReference>
<dbReference type="InterPro" id="IPR001296">
    <property type="entry name" value="Glyco_trans_1"/>
</dbReference>
<dbReference type="PANTHER" id="PTHR12526:SF638">
    <property type="entry name" value="SPORE COAT PROTEIN SA"/>
    <property type="match status" value="1"/>
</dbReference>
<dbReference type="PANTHER" id="PTHR12526">
    <property type="entry name" value="GLYCOSYLTRANSFERASE"/>
    <property type="match status" value="1"/>
</dbReference>
<dbReference type="NCBIfam" id="NF046085">
    <property type="entry name" value="XrtY_assoc_Gly1"/>
    <property type="match status" value="1"/>
</dbReference>
<dbReference type="AlphaFoldDB" id="A0A4R0P2C6"/>
<accession>A0A4R0P2C6</accession>
<feature type="domain" description="Glycosyl transferase family 1" evidence="1">
    <location>
        <begin position="221"/>
        <end position="379"/>
    </location>
</feature>
<feature type="domain" description="Glycosyltransferase subfamily 4-like N-terminal" evidence="2">
    <location>
        <begin position="38"/>
        <end position="209"/>
    </location>
</feature>
<evidence type="ECO:0000259" key="2">
    <source>
        <dbReference type="Pfam" id="PF13579"/>
    </source>
</evidence>
<proteinExistence type="predicted"/>
<protein>
    <submittedName>
        <fullName evidence="3">Glycosyltransferase</fullName>
    </submittedName>
</protein>
<dbReference type="Proteomes" id="UP000291485">
    <property type="component" value="Unassembled WGS sequence"/>
</dbReference>
<keyword evidence="4" id="KW-1185">Reference proteome</keyword>
<keyword evidence="3" id="KW-0808">Transferase</keyword>